<dbReference type="AlphaFoldDB" id="A0A7Y9JZ30"/>
<name>A0A7Y9JZ30_9SPHN</name>
<feature type="compositionally biased region" description="Low complexity" evidence="1">
    <location>
        <begin position="26"/>
        <end position="39"/>
    </location>
</feature>
<feature type="compositionally biased region" description="Gly residues" evidence="1">
    <location>
        <begin position="1"/>
        <end position="11"/>
    </location>
</feature>
<evidence type="ECO:0000313" key="3">
    <source>
        <dbReference type="Proteomes" id="UP000517753"/>
    </source>
</evidence>
<feature type="region of interest" description="Disordered" evidence="1">
    <location>
        <begin position="193"/>
        <end position="214"/>
    </location>
</feature>
<sequence length="295" mass="31764">MSVGYGPGDGSYHGVRTDTSRHSTRRNTPSRSRNQPSNPITDIVAGQRSAAKALHTVAKAEFDFASGVSDGAYDTAKGSAKAALAFVKNPVSATQNNNFALAGLIDRAIAAEDTPASIQLARAANRIRHTNPHEIGYVTGSVTAGVAIGRVTGMAASKISALRQARLPQRLRPDCAPVKYKWVKENLKAGPAKDYNDAAPNARPGYAPAPPRTMPVGKQRLVKFDGFQADWPVDRTFGVTSKPRSVAQVLRQSQALREHKLIGLWDFPNARQKSLALKLLKKADVHNIKVRSVKS</sequence>
<proteinExistence type="predicted"/>
<accession>A0A7Y9JZ30</accession>
<feature type="region of interest" description="Disordered" evidence="1">
    <location>
        <begin position="1"/>
        <end position="41"/>
    </location>
</feature>
<gene>
    <name evidence="2" type="ORF">HD841_000182</name>
</gene>
<evidence type="ECO:0000313" key="2">
    <source>
        <dbReference type="EMBL" id="NYD88413.1"/>
    </source>
</evidence>
<reference evidence="2 3" key="1">
    <citation type="submission" date="2020-08" db="EMBL/GenBank/DDBJ databases">
        <title>The Agave Microbiome: Exploring the role of microbial communities in plant adaptations to desert environments.</title>
        <authorList>
            <person name="Partida-Martinez L.P."/>
        </authorList>
    </citation>
    <scope>NUCLEOTIDE SEQUENCE [LARGE SCALE GENOMIC DNA]</scope>
    <source>
        <strain evidence="2 3">AS2.3</strain>
    </source>
</reference>
<dbReference type="Proteomes" id="UP000517753">
    <property type="component" value="Unassembled WGS sequence"/>
</dbReference>
<keyword evidence="3" id="KW-1185">Reference proteome</keyword>
<comment type="caution">
    <text evidence="2">The sequence shown here is derived from an EMBL/GenBank/DDBJ whole genome shotgun (WGS) entry which is preliminary data.</text>
</comment>
<protein>
    <submittedName>
        <fullName evidence="2">Uncharacterized protein</fullName>
    </submittedName>
</protein>
<dbReference type="RefSeq" id="WP_179507015.1">
    <property type="nucleotide sequence ID" value="NZ_JACCBY010000001.1"/>
</dbReference>
<dbReference type="EMBL" id="JACCBY010000001">
    <property type="protein sequence ID" value="NYD88413.1"/>
    <property type="molecule type" value="Genomic_DNA"/>
</dbReference>
<evidence type="ECO:0000256" key="1">
    <source>
        <dbReference type="SAM" id="MobiDB-lite"/>
    </source>
</evidence>
<organism evidence="2 3">
    <name type="scientific">Sphingomonas melonis</name>
    <dbReference type="NCBI Taxonomy" id="152682"/>
    <lineage>
        <taxon>Bacteria</taxon>
        <taxon>Pseudomonadati</taxon>
        <taxon>Pseudomonadota</taxon>
        <taxon>Alphaproteobacteria</taxon>
        <taxon>Sphingomonadales</taxon>
        <taxon>Sphingomonadaceae</taxon>
        <taxon>Sphingomonas</taxon>
    </lineage>
</organism>